<sequence>MTALRAMTPPNVTDHDLAPYLYADETVRVNTLLVDLAWKAERAERVGKAASDLVTRVRGARRKAGELEAFMQEYRLTTDEGLALMGLAEALLRVPDAKTADALIRDKITAADWAPEGAVNDWMVKATGLGLSVTKATLESVVAKLGEPVIRTAMGQAIRIMGHQFVLGRTIDEGMKNAQAYEAKGYRMSYDMLGEGARTMADAERYFNSYVSALNVIAANGKTVNGVMPGISVKLSALHPRYRYSQADHCIPALTDKLMDLARVAAAKDVALTVDAEEVERLEISLDIIGAVAADPSLKHWDGLGLAVQAYSKRTYPLIDRLAAMARAEKRRLSVRLVKGAYWDTEIKRAQVMGLRDYPVFTRKCNTDLSYLACAQKLIQNRDVFYPMLATHNAHTVAAVLDMVRENGGAAAGPFEFQRLHGMGEALYDIVLDDAKQSENIRVSMYAPVGTHEDLLPYLVRRLLENGANSSFVNKLLDPKVPVEDAVEDPIADVKRNETRRHPRIPLPADLYGMGRKNSAGMDLTDPDVVGPLIPAMKAAVDDVEWVAAPLIGGKLYRDGAMIPVTNPAHRDHVVGHAVYAGADHVKRAFETARNGFAVWSATPTRDRAACLDRLADLMQDYAIPLMGLCVREAGKTMDDAVAELREAIDFCRYYAMRGRIDFVDHGHVMPGPTGENNVLNLHGRGTFVCISPWNFPLAIFMGQVSAALMAGNAVIAKPAEQTPLIASLAAKLIHMAGVPHDAFTLLPGDGHVGAALVAHPDVAGVAFTGSTEVARIINRTLAAKDGPIVPLIAETGGQNAMIVDSSALPEQVVDDAMISAFGSAGQRCSALRVLCLQDDVADKIITMLRGAMEQIRIGDPMDIRTDIGPVIDDEARQILVKHRAAIEGFGKIVASAPLPMGAEKQGTFFAPVACEIKSISDLKREVFGPVLHIIRYKASERDAILKAVNDTGYGLTFGIHSRIQSTIHDLADGAHAGNVYVNRTMIGAVVGVQPFGGHGLSGTGPKAGGPYYLPRFATEKVISVNTTASGGNASLVSLDD</sequence>
<dbReference type="GO" id="GO:0010133">
    <property type="term" value="P:L-proline catabolic process to L-glutamate"/>
    <property type="evidence" value="ECO:0007669"/>
    <property type="project" value="UniProtKB-UniPathway"/>
</dbReference>
<dbReference type="InterPro" id="IPR015590">
    <property type="entry name" value="Aldehyde_DH_dom"/>
</dbReference>
<dbReference type="Proteomes" id="UP000009286">
    <property type="component" value="Chromosome"/>
</dbReference>
<dbReference type="CDD" id="cd07125">
    <property type="entry name" value="ALDH_PutA-P5CDH"/>
    <property type="match status" value="1"/>
</dbReference>
<dbReference type="EMBL" id="CP002382">
    <property type="protein sequence ID" value="AEP08555.1"/>
    <property type="molecule type" value="Genomic_DNA"/>
</dbReference>
<comment type="catalytic activity">
    <reaction evidence="5">
        <text>L-glutamate 5-semialdehyde + NAD(+) + H2O = L-glutamate + NADH + 2 H(+)</text>
        <dbReference type="Rhea" id="RHEA:30235"/>
        <dbReference type="ChEBI" id="CHEBI:15377"/>
        <dbReference type="ChEBI" id="CHEBI:15378"/>
        <dbReference type="ChEBI" id="CHEBI:29985"/>
        <dbReference type="ChEBI" id="CHEBI:57540"/>
        <dbReference type="ChEBI" id="CHEBI:57945"/>
        <dbReference type="ChEBI" id="CHEBI:58066"/>
        <dbReference type="EC" id="1.2.1.88"/>
    </reaction>
</comment>
<dbReference type="eggNOG" id="COG0506">
    <property type="taxonomic scope" value="Bacteria"/>
</dbReference>
<dbReference type="InterPro" id="IPR025703">
    <property type="entry name" value="Bifunct_PutA"/>
</dbReference>
<protein>
    <recommendedName>
        <fullName evidence="2">L-glutamate gamma-semialdehyde dehydrogenase</fullName>
        <ecNumber evidence="2">1.2.1.88</ecNumber>
    </recommendedName>
</protein>
<keyword evidence="4" id="KW-0520">NAD</keyword>
<dbReference type="InterPro" id="IPR016161">
    <property type="entry name" value="Ald_DH/histidinol_DH"/>
</dbReference>
<dbReference type="PANTHER" id="PTHR42862">
    <property type="entry name" value="DELTA-1-PYRROLINE-5-CARBOXYLATE DEHYDROGENASE 1, ISOFORM A-RELATED"/>
    <property type="match status" value="1"/>
</dbReference>
<dbReference type="HOGENOM" id="CLU_005682_1_0_5"/>
<dbReference type="NCBIfam" id="NF008869">
    <property type="entry name" value="PRK11904.1"/>
    <property type="match status" value="1"/>
</dbReference>
<dbReference type="EC" id="1.2.1.88" evidence="2"/>
<accession>G2KP47</accession>
<dbReference type="InterPro" id="IPR029041">
    <property type="entry name" value="FAD-linked_oxidoreductase-like"/>
</dbReference>
<dbReference type="GO" id="GO:0004657">
    <property type="term" value="F:proline dehydrogenase activity"/>
    <property type="evidence" value="ECO:0007669"/>
    <property type="project" value="InterPro"/>
</dbReference>
<dbReference type="Pfam" id="PF00171">
    <property type="entry name" value="Aldedh"/>
    <property type="match status" value="1"/>
</dbReference>
<dbReference type="FunFam" id="3.40.309.10:FF:000005">
    <property type="entry name" value="1-pyrroline-5-carboxylate dehydrogenase 1"/>
    <property type="match status" value="1"/>
</dbReference>
<evidence type="ECO:0000256" key="6">
    <source>
        <dbReference type="PIRSR" id="PIRSR000197-1"/>
    </source>
</evidence>
<dbReference type="NCBIfam" id="TIGR01238">
    <property type="entry name" value="D1pyr5carbox3"/>
    <property type="match status" value="1"/>
</dbReference>
<dbReference type="Gene3D" id="1.20.5.460">
    <property type="entry name" value="Single helix bin"/>
    <property type="match status" value="1"/>
</dbReference>
<feature type="domain" description="Proline dehydrogenase" evidence="8">
    <location>
        <begin position="175"/>
        <end position="475"/>
    </location>
</feature>
<proteinExistence type="predicted"/>
<dbReference type="Pfam" id="PF01619">
    <property type="entry name" value="Pro_dh"/>
    <property type="match status" value="1"/>
</dbReference>
<dbReference type="Gene3D" id="3.40.605.10">
    <property type="entry name" value="Aldehyde Dehydrogenase, Chain A, domain 1"/>
    <property type="match status" value="1"/>
</dbReference>
<dbReference type="eggNOG" id="COG4230">
    <property type="taxonomic scope" value="Bacteria"/>
</dbReference>
<dbReference type="SUPFAM" id="SSF51730">
    <property type="entry name" value="FAD-linked oxidoreductase"/>
    <property type="match status" value="1"/>
</dbReference>
<keyword evidence="11" id="KW-1185">Reference proteome</keyword>
<feature type="active site" evidence="6">
    <location>
        <position position="795"/>
    </location>
</feature>
<name>G2KP47_MICAA</name>
<comment type="pathway">
    <text evidence="1">Amino-acid degradation; L-proline degradation into L-glutamate; L-glutamate from L-proline: step 2/2.</text>
</comment>
<dbReference type="InterPro" id="IPR005933">
    <property type="entry name" value="PutA_C"/>
</dbReference>
<dbReference type="KEGG" id="mai:MICA_209"/>
<dbReference type="GO" id="GO:0003700">
    <property type="term" value="F:DNA-binding transcription factor activity"/>
    <property type="evidence" value="ECO:0007669"/>
    <property type="project" value="InterPro"/>
</dbReference>
<evidence type="ECO:0000256" key="5">
    <source>
        <dbReference type="ARBA" id="ARBA00048142"/>
    </source>
</evidence>
<dbReference type="Pfam" id="PF14850">
    <property type="entry name" value="Pro_dh-DNA_bdg"/>
    <property type="match status" value="1"/>
</dbReference>
<evidence type="ECO:0000256" key="3">
    <source>
        <dbReference type="ARBA" id="ARBA00023002"/>
    </source>
</evidence>
<evidence type="ECO:0000259" key="7">
    <source>
        <dbReference type="Pfam" id="PF00171"/>
    </source>
</evidence>
<dbReference type="PROSITE" id="PS00070">
    <property type="entry name" value="ALDEHYDE_DEHYDR_CYS"/>
    <property type="match status" value="1"/>
</dbReference>
<evidence type="ECO:0000259" key="8">
    <source>
        <dbReference type="Pfam" id="PF01619"/>
    </source>
</evidence>
<dbReference type="STRING" id="856793.MICA_209"/>
<evidence type="ECO:0000256" key="1">
    <source>
        <dbReference type="ARBA" id="ARBA00004786"/>
    </source>
</evidence>
<evidence type="ECO:0000256" key="2">
    <source>
        <dbReference type="ARBA" id="ARBA00012884"/>
    </source>
</evidence>
<dbReference type="InterPro" id="IPR016162">
    <property type="entry name" value="Ald_DH_N"/>
</dbReference>
<dbReference type="GO" id="GO:0003842">
    <property type="term" value="F:L-glutamate gamma-semialdehyde dehydrogenase activity"/>
    <property type="evidence" value="ECO:0007669"/>
    <property type="project" value="UniProtKB-EC"/>
</dbReference>
<keyword evidence="3" id="KW-0560">Oxidoreductase</keyword>
<dbReference type="RefSeq" id="WP_014101778.1">
    <property type="nucleotide sequence ID" value="NC_016026.1"/>
</dbReference>
<dbReference type="Gene3D" id="3.40.309.10">
    <property type="entry name" value="Aldehyde Dehydrogenase, Chain A, domain 2"/>
    <property type="match status" value="1"/>
</dbReference>
<dbReference type="InterPro" id="IPR024082">
    <property type="entry name" value="PRODH_PutA_dom_II"/>
</dbReference>
<evidence type="ECO:0000313" key="11">
    <source>
        <dbReference type="Proteomes" id="UP000009286"/>
    </source>
</evidence>
<dbReference type="GO" id="GO:0009898">
    <property type="term" value="C:cytoplasmic side of plasma membrane"/>
    <property type="evidence" value="ECO:0007669"/>
    <property type="project" value="TreeGrafter"/>
</dbReference>
<dbReference type="UniPathway" id="UPA00261">
    <property type="reaction ID" value="UER00373"/>
</dbReference>
<dbReference type="InterPro" id="IPR024089">
    <property type="entry name" value="PRODH_PutA_dom_I/II"/>
</dbReference>
<dbReference type="InterPro" id="IPR016163">
    <property type="entry name" value="Ald_DH_C"/>
</dbReference>
<reference evidence="10 11" key="1">
    <citation type="journal article" date="2011" name="BMC Genomics">
        <title>Genomic insights into an obligate epibiotic bacterial predator: Micavibrio aeruginosavorus ARL-13.</title>
        <authorList>
            <person name="Wang Z."/>
            <person name="Kadouri D."/>
            <person name="Wu M."/>
        </authorList>
    </citation>
    <scope>NUCLEOTIDE SEQUENCE [LARGE SCALE GENOMIC DNA]</scope>
    <source>
        <strain evidence="10 11">ARL-13</strain>
    </source>
</reference>
<dbReference type="OrthoDB" id="9812625at2"/>
<dbReference type="Gene3D" id="3.20.20.220">
    <property type="match status" value="1"/>
</dbReference>
<dbReference type="AlphaFoldDB" id="G2KP47"/>
<dbReference type="InterPro" id="IPR016160">
    <property type="entry name" value="Ald_DH_CS_CYS"/>
</dbReference>
<feature type="domain" description="Proline dehydrogenase PutA" evidence="9">
    <location>
        <begin position="67"/>
        <end position="165"/>
    </location>
</feature>
<evidence type="ECO:0000313" key="10">
    <source>
        <dbReference type="EMBL" id="AEP08555.1"/>
    </source>
</evidence>
<evidence type="ECO:0000256" key="4">
    <source>
        <dbReference type="ARBA" id="ARBA00023027"/>
    </source>
</evidence>
<dbReference type="InterPro" id="IPR050485">
    <property type="entry name" value="Proline_metab_enzyme"/>
</dbReference>
<evidence type="ECO:0000259" key="9">
    <source>
        <dbReference type="Pfam" id="PF14850"/>
    </source>
</evidence>
<dbReference type="InterPro" id="IPR002872">
    <property type="entry name" value="Proline_DH_dom"/>
</dbReference>
<feature type="active site" evidence="6">
    <location>
        <position position="829"/>
    </location>
</feature>
<dbReference type="SUPFAM" id="SSF53720">
    <property type="entry name" value="ALDH-like"/>
    <property type="match status" value="1"/>
</dbReference>
<dbReference type="PANTHER" id="PTHR42862:SF1">
    <property type="entry name" value="DELTA-1-PYRROLINE-5-CARBOXYLATE DEHYDROGENASE 2, ISOFORM A-RELATED"/>
    <property type="match status" value="1"/>
</dbReference>
<feature type="domain" description="Aldehyde dehydrogenase" evidence="7">
    <location>
        <begin position="561"/>
        <end position="1022"/>
    </location>
</feature>
<organism evidence="10 11">
    <name type="scientific">Micavibrio aeruginosavorus (strain ARL-13)</name>
    <dbReference type="NCBI Taxonomy" id="856793"/>
    <lineage>
        <taxon>Bacteria</taxon>
        <taxon>Pseudomonadati</taxon>
        <taxon>Bdellovibrionota</taxon>
        <taxon>Bdellovibrionia</taxon>
        <taxon>Bdellovibrionales</taxon>
        <taxon>Pseudobdellovibrionaceae</taxon>
        <taxon>Micavibrio</taxon>
    </lineage>
</organism>
<dbReference type="PIRSF" id="PIRSF000197">
    <property type="entry name" value="Bifunct_PutA"/>
    <property type="match status" value="1"/>
</dbReference>
<gene>
    <name evidence="10" type="primary">putA</name>
    <name evidence="10" type="ordered locus">MICA_209</name>
</gene>
<dbReference type="SUPFAM" id="SSF81935">
    <property type="entry name" value="N-terminal domain of bifunctional PutA protein"/>
    <property type="match status" value="1"/>
</dbReference>